<dbReference type="InterPro" id="IPR029044">
    <property type="entry name" value="Nucleotide-diphossugar_trans"/>
</dbReference>
<comment type="caution">
    <text evidence="2">The sequence shown here is derived from an EMBL/GenBank/DDBJ whole genome shotgun (WGS) entry which is preliminary data.</text>
</comment>
<dbReference type="Gene3D" id="3.90.550.10">
    <property type="entry name" value="Spore Coat Polysaccharide Biosynthesis Protein SpsA, Chain A"/>
    <property type="match status" value="1"/>
</dbReference>
<name>A0A1F6APD1_9BACT</name>
<dbReference type="PANTHER" id="PTHR22916">
    <property type="entry name" value="GLYCOSYLTRANSFERASE"/>
    <property type="match status" value="1"/>
</dbReference>
<accession>A0A1F6APD1</accession>
<dbReference type="InterPro" id="IPR001173">
    <property type="entry name" value="Glyco_trans_2-like"/>
</dbReference>
<evidence type="ECO:0000313" key="3">
    <source>
        <dbReference type="Proteomes" id="UP000176609"/>
    </source>
</evidence>
<organism evidence="2 3">
    <name type="scientific">Candidatus Gottesmanbacteria bacterium RIFCSPLOWO2_01_FULL_39_12b</name>
    <dbReference type="NCBI Taxonomy" id="1798388"/>
    <lineage>
        <taxon>Bacteria</taxon>
        <taxon>Candidatus Gottesmaniibacteriota</taxon>
    </lineage>
</organism>
<feature type="domain" description="Glycosyltransferase 2-like" evidence="1">
    <location>
        <begin position="15"/>
        <end position="137"/>
    </location>
</feature>
<protein>
    <recommendedName>
        <fullName evidence="1">Glycosyltransferase 2-like domain-containing protein</fullName>
    </recommendedName>
</protein>
<reference evidence="2 3" key="1">
    <citation type="journal article" date="2016" name="Nat. Commun.">
        <title>Thousands of microbial genomes shed light on interconnected biogeochemical processes in an aquifer system.</title>
        <authorList>
            <person name="Anantharaman K."/>
            <person name="Brown C.T."/>
            <person name="Hug L.A."/>
            <person name="Sharon I."/>
            <person name="Castelle C.J."/>
            <person name="Probst A.J."/>
            <person name="Thomas B.C."/>
            <person name="Singh A."/>
            <person name="Wilkins M.J."/>
            <person name="Karaoz U."/>
            <person name="Brodie E.L."/>
            <person name="Williams K.H."/>
            <person name="Hubbard S.S."/>
            <person name="Banfield J.F."/>
        </authorList>
    </citation>
    <scope>NUCLEOTIDE SEQUENCE [LARGE SCALE GENOMIC DNA]</scope>
</reference>
<proteinExistence type="predicted"/>
<dbReference type="AlphaFoldDB" id="A0A1F6APD1"/>
<dbReference type="EMBL" id="MFJR01000008">
    <property type="protein sequence ID" value="OGG26560.1"/>
    <property type="molecule type" value="Genomic_DNA"/>
</dbReference>
<dbReference type="GO" id="GO:0016758">
    <property type="term" value="F:hexosyltransferase activity"/>
    <property type="evidence" value="ECO:0007669"/>
    <property type="project" value="UniProtKB-ARBA"/>
</dbReference>
<dbReference type="SUPFAM" id="SSF53448">
    <property type="entry name" value="Nucleotide-diphospho-sugar transferases"/>
    <property type="match status" value="1"/>
</dbReference>
<evidence type="ECO:0000313" key="2">
    <source>
        <dbReference type="EMBL" id="OGG26560.1"/>
    </source>
</evidence>
<evidence type="ECO:0000259" key="1">
    <source>
        <dbReference type="Pfam" id="PF00535"/>
    </source>
</evidence>
<dbReference type="Pfam" id="PF00535">
    <property type="entry name" value="Glycos_transf_2"/>
    <property type="match status" value="1"/>
</dbReference>
<gene>
    <name evidence="2" type="ORF">A2960_03695</name>
</gene>
<sequence length="303" mass="35114">MKKERAMKNRKPLVSVIMPVYNAGEFLRQTLNSVFDQTYQNIEVIAIDDGSTDNSLKILKEYAKRDSRLKVLGNVKNLGVGQSANKALKKAKGNYIARLDADDLIPLDRIEKQVKFLMENSDIVVVGGQVELITEDGLPIVVKHFPETHSQIINFAFTAMPLQQGAMMVNKKLLPKDFIWYKEKLKTSEDLDFFFRAFKYGRGANLPEVVLYYRQHGKSITQVASAKKIFFHAYKIRKKALRYYSFQVSDATMFLMIAQYILVKLLPSSMVYPLYYLWRGLRSFRMPKYGYFPLLQHITNYLF</sequence>
<dbReference type="Proteomes" id="UP000176609">
    <property type="component" value="Unassembled WGS sequence"/>
</dbReference>
<dbReference type="PANTHER" id="PTHR22916:SF3">
    <property type="entry name" value="UDP-GLCNAC:BETAGAL BETA-1,3-N-ACETYLGLUCOSAMINYLTRANSFERASE-LIKE PROTEIN 1"/>
    <property type="match status" value="1"/>
</dbReference>